<dbReference type="Gene3D" id="2.170.120.30">
    <property type="match status" value="1"/>
</dbReference>
<dbReference type="RefSeq" id="WP_211315853.1">
    <property type="nucleotide sequence ID" value="NZ_JACWLN010000004.1"/>
</dbReference>
<dbReference type="PANTHER" id="PTHR37804:SF1">
    <property type="entry name" value="CDAA REGULATORY PROTEIN CDAR"/>
    <property type="match status" value="1"/>
</dbReference>
<evidence type="ECO:0000313" key="1">
    <source>
        <dbReference type="EMBL" id="MBD1261246.1"/>
    </source>
</evidence>
<keyword evidence="4" id="KW-1185">Reference proteome</keyword>
<dbReference type="Gene3D" id="2.170.120.40">
    <property type="entry name" value="YbbR-like domain"/>
    <property type="match status" value="1"/>
</dbReference>
<reference evidence="1 4" key="2">
    <citation type="submission" date="2020-07" db="EMBL/GenBank/DDBJ databases">
        <title>The draft genome sequence of Maribacter polysiphoniae KCTC 22021.</title>
        <authorList>
            <person name="Mu L."/>
        </authorList>
    </citation>
    <scope>NUCLEOTIDE SEQUENCE [LARGE SCALE GENOMIC DNA]</scope>
    <source>
        <strain evidence="1 4">KCTC 22021</strain>
    </source>
</reference>
<dbReference type="EMBL" id="JACWLN010000004">
    <property type="protein sequence ID" value="MBD1261246.1"/>
    <property type="molecule type" value="Genomic_DNA"/>
</dbReference>
<sequence length="299" mass="34019">MFLLCSSLIWFLNKLSETYTNNATFNLVFQNIPDSLLLNKVSKKQIDVRIEANGFQFLSFNVKNKEVGVDVSTVSLLKGKYYIPPNVYRKQIDKQLRSMTVLEVDSDTLFFEFTRLGTKVVPVSSKLNISLLQNHILDGQLAIEPKEITIKGPMDIIDTINRVNTVSMDLPDVSSDFTKEVNLYKNPGLANVTYSNNQVVVRGKVSRFSEKVIEVPIKVINLPQKYEIRIFPDKVGVLCRGTLDELKLLNSNGFEVIADYNSITNDESKTMNLKLLKKTDNLQSAELNEKEVEFILRKQ</sequence>
<protein>
    <submittedName>
        <fullName evidence="1">YbbR-like domain-containing protein</fullName>
    </submittedName>
    <submittedName>
        <fullName evidence="2">YbbR-like protein</fullName>
    </submittedName>
</protein>
<proteinExistence type="predicted"/>
<dbReference type="Pfam" id="PF07949">
    <property type="entry name" value="YbbR"/>
    <property type="match status" value="1"/>
</dbReference>
<dbReference type="InterPro" id="IPR053154">
    <property type="entry name" value="c-di-AMP_regulator"/>
</dbReference>
<accession>A0A316E1U4</accession>
<dbReference type="InterPro" id="IPR012505">
    <property type="entry name" value="YbbR"/>
</dbReference>
<dbReference type="AlphaFoldDB" id="A0A316E1U4"/>
<reference evidence="2 3" key="1">
    <citation type="submission" date="2018-05" db="EMBL/GenBank/DDBJ databases">
        <title>Genomic Encyclopedia of Archaeal and Bacterial Type Strains, Phase II (KMG-II): from individual species to whole genera.</title>
        <authorList>
            <person name="Goeker M."/>
        </authorList>
    </citation>
    <scope>NUCLEOTIDE SEQUENCE [LARGE SCALE GENOMIC DNA]</scope>
    <source>
        <strain evidence="2 3">DSM 23514</strain>
    </source>
</reference>
<organism evidence="2 3">
    <name type="scientific">Maribacter polysiphoniae</name>
    <dbReference type="NCBI Taxonomy" id="429344"/>
    <lineage>
        <taxon>Bacteria</taxon>
        <taxon>Pseudomonadati</taxon>
        <taxon>Bacteroidota</taxon>
        <taxon>Flavobacteriia</taxon>
        <taxon>Flavobacteriales</taxon>
        <taxon>Flavobacteriaceae</taxon>
        <taxon>Maribacter</taxon>
    </lineage>
</organism>
<evidence type="ECO:0000313" key="4">
    <source>
        <dbReference type="Proteomes" id="UP000651837"/>
    </source>
</evidence>
<dbReference type="Proteomes" id="UP000245667">
    <property type="component" value="Unassembled WGS sequence"/>
</dbReference>
<dbReference type="EMBL" id="QGGQ01000004">
    <property type="protein sequence ID" value="PWK23512.1"/>
    <property type="molecule type" value="Genomic_DNA"/>
</dbReference>
<gene>
    <name evidence="1" type="ORF">HZY62_11640</name>
    <name evidence="2" type="ORF">LX92_02078</name>
</gene>
<dbReference type="PANTHER" id="PTHR37804">
    <property type="entry name" value="CDAA REGULATORY PROTEIN CDAR"/>
    <property type="match status" value="1"/>
</dbReference>
<name>A0A316E1U4_9FLAO</name>
<evidence type="ECO:0000313" key="3">
    <source>
        <dbReference type="Proteomes" id="UP000245667"/>
    </source>
</evidence>
<evidence type="ECO:0000313" key="2">
    <source>
        <dbReference type="EMBL" id="PWK23512.1"/>
    </source>
</evidence>
<dbReference type="Proteomes" id="UP000651837">
    <property type="component" value="Unassembled WGS sequence"/>
</dbReference>
<comment type="caution">
    <text evidence="2">The sequence shown here is derived from an EMBL/GenBank/DDBJ whole genome shotgun (WGS) entry which is preliminary data.</text>
</comment>